<keyword evidence="5 11" id="KW-0378">Hydrolase</keyword>
<evidence type="ECO:0000256" key="10">
    <source>
        <dbReference type="ARBA" id="ARBA00023268"/>
    </source>
</evidence>
<gene>
    <name evidence="11" type="primary">folD</name>
    <name evidence="14" type="ORF">E1292_50000</name>
</gene>
<evidence type="ECO:0000256" key="11">
    <source>
        <dbReference type="HAMAP-Rule" id="MF_01576"/>
    </source>
</evidence>
<dbReference type="AlphaFoldDB" id="A0A4R4TXC8"/>
<dbReference type="Gene3D" id="3.40.50.720">
    <property type="entry name" value="NAD(P)-binding Rossmann-like Domain"/>
    <property type="match status" value="1"/>
</dbReference>
<dbReference type="RefSeq" id="WP_132606813.1">
    <property type="nucleotide sequence ID" value="NZ_SMKO01000371.1"/>
</dbReference>
<keyword evidence="9 11" id="KW-0486">Methionine biosynthesis</keyword>
<dbReference type="InterPro" id="IPR036291">
    <property type="entry name" value="NAD(P)-bd_dom_sf"/>
</dbReference>
<evidence type="ECO:0000256" key="5">
    <source>
        <dbReference type="ARBA" id="ARBA00022801"/>
    </source>
</evidence>
<keyword evidence="8 11" id="KW-0368">Histidine biosynthesis</keyword>
<name>A0A4R4TXC8_9ACTN</name>
<dbReference type="GO" id="GO:0005829">
    <property type="term" value="C:cytosol"/>
    <property type="evidence" value="ECO:0007669"/>
    <property type="project" value="TreeGrafter"/>
</dbReference>
<evidence type="ECO:0000256" key="7">
    <source>
        <dbReference type="ARBA" id="ARBA00023002"/>
    </source>
</evidence>
<evidence type="ECO:0000256" key="3">
    <source>
        <dbReference type="ARBA" id="ARBA00022605"/>
    </source>
</evidence>
<keyword evidence="2 11" id="KW-0554">One-carbon metabolism</keyword>
<proteinExistence type="inferred from homology"/>
<evidence type="ECO:0000313" key="14">
    <source>
        <dbReference type="EMBL" id="TDC83181.1"/>
    </source>
</evidence>
<keyword evidence="6 11" id="KW-0521">NADP</keyword>
<dbReference type="Gene3D" id="3.40.50.10860">
    <property type="entry name" value="Leucine Dehydrogenase, chain A, domain 1"/>
    <property type="match status" value="1"/>
</dbReference>
<evidence type="ECO:0000256" key="1">
    <source>
        <dbReference type="ARBA" id="ARBA00004777"/>
    </source>
</evidence>
<protein>
    <recommendedName>
        <fullName evidence="11">Bifunctional protein FolD</fullName>
    </recommendedName>
    <domain>
        <recommendedName>
            <fullName evidence="11">Methylenetetrahydrofolate dehydrogenase</fullName>
            <ecNumber evidence="11">1.5.1.5</ecNumber>
        </recommendedName>
    </domain>
    <domain>
        <recommendedName>
            <fullName evidence="11">Methenyltetrahydrofolate cyclohydrolase</fullName>
            <ecNumber evidence="11">3.5.4.9</ecNumber>
        </recommendedName>
    </domain>
</protein>
<dbReference type="Pfam" id="PF00763">
    <property type="entry name" value="THF_DHG_CYH"/>
    <property type="match status" value="1"/>
</dbReference>
<feature type="domain" description="Tetrahydrofolate dehydrogenase/cyclohydrolase catalytic" evidence="12">
    <location>
        <begin position="6"/>
        <end position="120"/>
    </location>
</feature>
<dbReference type="Pfam" id="PF02882">
    <property type="entry name" value="THF_DHG_CYH_C"/>
    <property type="match status" value="1"/>
</dbReference>
<comment type="pathway">
    <text evidence="1 11">One-carbon metabolism; tetrahydrofolate interconversion.</text>
</comment>
<dbReference type="Proteomes" id="UP000295258">
    <property type="component" value="Unassembled WGS sequence"/>
</dbReference>
<dbReference type="EC" id="3.5.4.9" evidence="11"/>
<comment type="similarity">
    <text evidence="11">Belongs to the tetrahydrofolate dehydrogenase/cyclohydrolase family.</text>
</comment>
<evidence type="ECO:0000256" key="2">
    <source>
        <dbReference type="ARBA" id="ARBA00022563"/>
    </source>
</evidence>
<evidence type="ECO:0000256" key="4">
    <source>
        <dbReference type="ARBA" id="ARBA00022755"/>
    </source>
</evidence>
<keyword evidence="4 11" id="KW-0658">Purine biosynthesis</keyword>
<dbReference type="PANTHER" id="PTHR48099">
    <property type="entry name" value="C-1-TETRAHYDROFOLATE SYNTHASE, CYTOPLASMIC-RELATED"/>
    <property type="match status" value="1"/>
</dbReference>
<dbReference type="GO" id="GO:0000105">
    <property type="term" value="P:L-histidine biosynthetic process"/>
    <property type="evidence" value="ECO:0007669"/>
    <property type="project" value="UniProtKB-KW"/>
</dbReference>
<evidence type="ECO:0000256" key="9">
    <source>
        <dbReference type="ARBA" id="ARBA00023167"/>
    </source>
</evidence>
<dbReference type="HAMAP" id="MF_01576">
    <property type="entry name" value="THF_DHG_CYH"/>
    <property type="match status" value="1"/>
</dbReference>
<dbReference type="EMBL" id="SMKO01000371">
    <property type="protein sequence ID" value="TDC83181.1"/>
    <property type="molecule type" value="Genomic_DNA"/>
</dbReference>
<dbReference type="InterPro" id="IPR046346">
    <property type="entry name" value="Aminoacid_DH-like_N_sf"/>
</dbReference>
<comment type="subunit">
    <text evidence="11">Homodimer.</text>
</comment>
<dbReference type="InterPro" id="IPR020631">
    <property type="entry name" value="THF_DH/CycHdrlase_NAD-bd_dom"/>
</dbReference>
<reference evidence="14 15" key="1">
    <citation type="submission" date="2019-03" db="EMBL/GenBank/DDBJ databases">
        <title>Draft genome sequences of novel Actinobacteria.</title>
        <authorList>
            <person name="Sahin N."/>
            <person name="Ay H."/>
            <person name="Saygin H."/>
        </authorList>
    </citation>
    <scope>NUCLEOTIDE SEQUENCE [LARGE SCALE GENOMIC DNA]</scope>
    <source>
        <strain evidence="14 15">KC310</strain>
    </source>
</reference>
<dbReference type="GO" id="GO:0009086">
    <property type="term" value="P:methionine biosynthetic process"/>
    <property type="evidence" value="ECO:0007669"/>
    <property type="project" value="UniProtKB-KW"/>
</dbReference>
<keyword evidence="3 11" id="KW-0028">Amino-acid biosynthesis</keyword>
<feature type="binding site" evidence="11">
    <location>
        <position position="242"/>
    </location>
    <ligand>
        <name>NADP(+)</name>
        <dbReference type="ChEBI" id="CHEBI:58349"/>
    </ligand>
</feature>
<keyword evidence="10 11" id="KW-0511">Multifunctional enzyme</keyword>
<keyword evidence="7 11" id="KW-0560">Oxidoreductase</keyword>
<evidence type="ECO:0000259" key="12">
    <source>
        <dbReference type="Pfam" id="PF00763"/>
    </source>
</evidence>
<feature type="domain" description="Tetrahydrofolate dehydrogenase/cyclohydrolase NAD(P)-binding" evidence="13">
    <location>
        <begin position="167"/>
        <end position="294"/>
    </location>
</feature>
<organism evidence="14 15">
    <name type="scientific">Nonomuraea deserti</name>
    <dbReference type="NCBI Taxonomy" id="1848322"/>
    <lineage>
        <taxon>Bacteria</taxon>
        <taxon>Bacillati</taxon>
        <taxon>Actinomycetota</taxon>
        <taxon>Actinomycetes</taxon>
        <taxon>Streptosporangiales</taxon>
        <taxon>Streptosporangiaceae</taxon>
        <taxon>Nonomuraea</taxon>
    </lineage>
</organism>
<dbReference type="InterPro" id="IPR020630">
    <property type="entry name" value="THF_DH/CycHdrlase_cat_dom"/>
</dbReference>
<dbReference type="SUPFAM" id="SSF53223">
    <property type="entry name" value="Aminoacid dehydrogenase-like, N-terminal domain"/>
    <property type="match status" value="1"/>
</dbReference>
<comment type="caution">
    <text evidence="14">The sequence shown here is derived from an EMBL/GenBank/DDBJ whole genome shotgun (WGS) entry which is preliminary data.</text>
</comment>
<dbReference type="PANTHER" id="PTHR48099:SF5">
    <property type="entry name" value="C-1-TETRAHYDROFOLATE SYNTHASE, CYTOPLASMIC"/>
    <property type="match status" value="1"/>
</dbReference>
<comment type="catalytic activity">
    <reaction evidence="11">
        <text>(6R)-5,10-methenyltetrahydrofolate + H2O = (6R)-10-formyltetrahydrofolate + H(+)</text>
        <dbReference type="Rhea" id="RHEA:23700"/>
        <dbReference type="ChEBI" id="CHEBI:15377"/>
        <dbReference type="ChEBI" id="CHEBI:15378"/>
        <dbReference type="ChEBI" id="CHEBI:57455"/>
        <dbReference type="ChEBI" id="CHEBI:195366"/>
        <dbReference type="EC" id="3.5.4.9"/>
    </reaction>
</comment>
<feature type="binding site" evidence="11">
    <location>
        <begin position="173"/>
        <end position="175"/>
    </location>
    <ligand>
        <name>NADP(+)</name>
        <dbReference type="ChEBI" id="CHEBI:58349"/>
    </ligand>
</feature>
<sequence>MSAQVIDGRACARALKESVAAEIEQLREGGVRTGLATVMVGNGYSSSAYERRLRRLASDLDVTYFPCHLPATISQDDLVSAVGGLNAAADVSGILVLRPLPAHISEAAVFQSIDPVKDIEAVHPENAGRLALGVPRYVPSTAASAFHLLDSWLDSAGEDRAAFYHRSLVLVVGRSNNVGKPAVSLAYDRQAAVESVDEWASRTGNLGRHTRRADVLIVAAGRPGLIGPEHVNDHAVVIDVGINPRPGPGGRDRMVGDVDYEAVAARVRAITPVPGGVGPVTDVWLLRNTAAAARALSARAVDGARSGGNLLLSSLELS</sequence>
<accession>A0A4R4TXC8</accession>
<dbReference type="UniPathway" id="UPA00193"/>
<evidence type="ECO:0000259" key="13">
    <source>
        <dbReference type="Pfam" id="PF02882"/>
    </source>
</evidence>
<dbReference type="GO" id="GO:0006164">
    <property type="term" value="P:purine nucleotide biosynthetic process"/>
    <property type="evidence" value="ECO:0007669"/>
    <property type="project" value="UniProtKB-KW"/>
</dbReference>
<dbReference type="GO" id="GO:0035999">
    <property type="term" value="P:tetrahydrofolate interconversion"/>
    <property type="evidence" value="ECO:0007669"/>
    <property type="project" value="UniProtKB-UniRule"/>
</dbReference>
<dbReference type="SUPFAM" id="SSF51735">
    <property type="entry name" value="NAD(P)-binding Rossmann-fold domains"/>
    <property type="match status" value="1"/>
</dbReference>
<evidence type="ECO:0000313" key="15">
    <source>
        <dbReference type="Proteomes" id="UP000295258"/>
    </source>
</evidence>
<comment type="catalytic activity">
    <reaction evidence="11">
        <text>(6R)-5,10-methylene-5,6,7,8-tetrahydrofolate + NADP(+) = (6R)-5,10-methenyltetrahydrofolate + NADPH</text>
        <dbReference type="Rhea" id="RHEA:22812"/>
        <dbReference type="ChEBI" id="CHEBI:15636"/>
        <dbReference type="ChEBI" id="CHEBI:57455"/>
        <dbReference type="ChEBI" id="CHEBI:57783"/>
        <dbReference type="ChEBI" id="CHEBI:58349"/>
        <dbReference type="EC" id="1.5.1.5"/>
    </reaction>
</comment>
<dbReference type="InterPro" id="IPR000672">
    <property type="entry name" value="THF_DH/CycHdrlase"/>
</dbReference>
<comment type="caution">
    <text evidence="11">Lacks conserved residue(s) required for the propagation of feature annotation.</text>
</comment>
<dbReference type="GO" id="GO:0004488">
    <property type="term" value="F:methylenetetrahydrofolate dehydrogenase (NADP+) activity"/>
    <property type="evidence" value="ECO:0007669"/>
    <property type="project" value="UniProtKB-UniRule"/>
</dbReference>
<dbReference type="PRINTS" id="PR00085">
    <property type="entry name" value="THFDHDRGNASE"/>
</dbReference>
<evidence type="ECO:0000256" key="8">
    <source>
        <dbReference type="ARBA" id="ARBA00023102"/>
    </source>
</evidence>
<dbReference type="EC" id="1.5.1.5" evidence="11"/>
<dbReference type="CDD" id="cd01080">
    <property type="entry name" value="NAD_bind_m-THF_DH_Cyclohyd"/>
    <property type="match status" value="1"/>
</dbReference>
<evidence type="ECO:0000256" key="6">
    <source>
        <dbReference type="ARBA" id="ARBA00022857"/>
    </source>
</evidence>
<dbReference type="GO" id="GO:0004477">
    <property type="term" value="F:methenyltetrahydrofolate cyclohydrolase activity"/>
    <property type="evidence" value="ECO:0007669"/>
    <property type="project" value="UniProtKB-UniRule"/>
</dbReference>
<comment type="function">
    <text evidence="11">Catalyzes the oxidation of 5,10-methylenetetrahydrofolate to 5,10-methenyltetrahydrofolate and then the hydrolysis of 5,10-methenyltetrahydrofolate to 10-formyltetrahydrofolate.</text>
</comment>
<keyword evidence="15" id="KW-1185">Reference proteome</keyword>